<reference evidence="2 3" key="1">
    <citation type="submission" date="2019-06" db="EMBL/GenBank/DDBJ databases">
        <authorList>
            <person name="Livingstone P."/>
            <person name="Whitworth D."/>
        </authorList>
    </citation>
    <scope>NUCLEOTIDE SEQUENCE [LARGE SCALE GENOMIC DNA]</scope>
    <source>
        <strain evidence="2 3">AM401</strain>
    </source>
</reference>
<keyword evidence="3" id="KW-1185">Reference proteome</keyword>
<evidence type="ECO:0000313" key="3">
    <source>
        <dbReference type="Proteomes" id="UP000315369"/>
    </source>
</evidence>
<dbReference type="Proteomes" id="UP000315369">
    <property type="component" value="Unassembled WGS sequence"/>
</dbReference>
<evidence type="ECO:0000313" key="2">
    <source>
        <dbReference type="EMBL" id="TQF12020.1"/>
    </source>
</evidence>
<dbReference type="EMBL" id="VIFM01000159">
    <property type="protein sequence ID" value="TQF12020.1"/>
    <property type="molecule type" value="Genomic_DNA"/>
</dbReference>
<protein>
    <submittedName>
        <fullName evidence="2">DUF3363 domain-containing protein</fullName>
    </submittedName>
</protein>
<proteinExistence type="predicted"/>
<comment type="caution">
    <text evidence="2">The sequence shown here is derived from an EMBL/GenBank/DDBJ whole genome shotgun (WGS) entry which is preliminary data.</text>
</comment>
<name>A0A540WSU0_9BACT</name>
<dbReference type="Pfam" id="PF11843">
    <property type="entry name" value="DUF3363"/>
    <property type="match status" value="1"/>
</dbReference>
<feature type="region of interest" description="Disordered" evidence="1">
    <location>
        <begin position="1"/>
        <end position="92"/>
    </location>
</feature>
<dbReference type="OrthoDB" id="9809969at2"/>
<sequence>MTESQGKSGHQEGAMGSSSEEDGGGRFRPAMGRAKRVREERLPTFQNAVLARQRLLQPSGSGGASGSRGKDVRGGHPNRGHAARDVPAPGPMDRRVAVKVSVVQQNEYGRKAARLHLRYIEREGVEKDGGRGQLYGPDGSLKLEDALSELPGEPHQFRLIISPEDGAALDLRDFVPRLMEQMQRDLGRRFEWLASNHYNTENPHAHVVIRGLGTDGHELRMDRAYVSNGIRWRAQAIATAELGQRNVLEIQQQLAKEVRQERVTSLDRELEKRGRATPGFVELSGAPTDAGARMERARLVGRLGTLERMGLARSAGPMRWRMEPDWTRSLQAHAERSDIIKRMHHGLQGDPSRYRIVEGPRHLPAMVEGIVRFRGLHNEGKGSHFVCIETAGGEGYYLPLRGLAEDIREGEVVAAQFSARVHTQEDSSIDAAARLNRGTYSPEAHLKALVQGRVPVQDSGRNSSSEDIVKACVRRLAALEGEGLAVRTETGWKVTPDLPLVLANAAGAYPKLQKLKIERKSPTLEKQRAYRGPTWLDTVEPPVVALHGFGAELSAAIRSRRVFLKSLGLAPGEKLLQELRKLEMRETGERLALQQGGEYVPALPKKAFWNGKVVLTKPNEVSGRRFAQVYREGRFVLLPLTAELRGLEGQRIEVGRENGALVVRRPGPRRGA</sequence>
<accession>A0A540WSU0</accession>
<gene>
    <name evidence="2" type="ORF">FJV41_31330</name>
</gene>
<dbReference type="AlphaFoldDB" id="A0A540WSU0"/>
<dbReference type="InterPro" id="IPR021795">
    <property type="entry name" value="DUF3363"/>
</dbReference>
<organism evidence="2 3">
    <name type="scientific">Myxococcus llanfairpwllgwyngyllgogerychwyrndrobwllllantysiliogogogochensis</name>
    <dbReference type="NCBI Taxonomy" id="2590453"/>
    <lineage>
        <taxon>Bacteria</taxon>
        <taxon>Pseudomonadati</taxon>
        <taxon>Myxococcota</taxon>
        <taxon>Myxococcia</taxon>
        <taxon>Myxococcales</taxon>
        <taxon>Cystobacterineae</taxon>
        <taxon>Myxococcaceae</taxon>
        <taxon>Myxococcus</taxon>
    </lineage>
</organism>
<evidence type="ECO:0000256" key="1">
    <source>
        <dbReference type="SAM" id="MobiDB-lite"/>
    </source>
</evidence>